<reference evidence="1" key="1">
    <citation type="submission" date="2021-12" db="EMBL/GenBank/DDBJ databases">
        <authorList>
            <person name="King R."/>
        </authorList>
    </citation>
    <scope>NUCLEOTIDE SEQUENCE</scope>
</reference>
<accession>A0A9N9WJZ5</accession>
<reference evidence="1" key="2">
    <citation type="submission" date="2022-10" db="EMBL/GenBank/DDBJ databases">
        <authorList>
            <consortium name="ENA_rothamsted_submissions"/>
            <consortium name="culmorum"/>
            <person name="King R."/>
        </authorList>
    </citation>
    <scope>NUCLEOTIDE SEQUENCE</scope>
</reference>
<proteinExistence type="predicted"/>
<dbReference type="OrthoDB" id="7507064at2759"/>
<evidence type="ECO:0000313" key="2">
    <source>
        <dbReference type="Proteomes" id="UP001153714"/>
    </source>
</evidence>
<protein>
    <submittedName>
        <fullName evidence="1">Uncharacterized protein</fullName>
    </submittedName>
</protein>
<evidence type="ECO:0000313" key="1">
    <source>
        <dbReference type="EMBL" id="CAG9793927.1"/>
    </source>
</evidence>
<name>A0A9N9WJZ5_9NEOP</name>
<dbReference type="AlphaFoldDB" id="A0A9N9WJZ5"/>
<gene>
    <name evidence="1" type="ORF">DIATSA_LOCUS11339</name>
</gene>
<keyword evidence="2" id="KW-1185">Reference proteome</keyword>
<sequence>MGHDPPRWPNADWRVLTTANAAGTNGLTCLPKHEVARDNIFFGHPSRDRPLRKLLNDNDRRPRRLSTTPPSYFTYVTYYLLYIYSEYINETTFKRFHGVCF</sequence>
<dbReference type="Proteomes" id="UP001153714">
    <property type="component" value="Chromosome 6"/>
</dbReference>
<dbReference type="EMBL" id="OU893337">
    <property type="protein sequence ID" value="CAG9793927.1"/>
    <property type="molecule type" value="Genomic_DNA"/>
</dbReference>
<organism evidence="1 2">
    <name type="scientific">Diatraea saccharalis</name>
    <name type="common">sugarcane borer</name>
    <dbReference type="NCBI Taxonomy" id="40085"/>
    <lineage>
        <taxon>Eukaryota</taxon>
        <taxon>Metazoa</taxon>
        <taxon>Ecdysozoa</taxon>
        <taxon>Arthropoda</taxon>
        <taxon>Hexapoda</taxon>
        <taxon>Insecta</taxon>
        <taxon>Pterygota</taxon>
        <taxon>Neoptera</taxon>
        <taxon>Endopterygota</taxon>
        <taxon>Lepidoptera</taxon>
        <taxon>Glossata</taxon>
        <taxon>Ditrysia</taxon>
        <taxon>Pyraloidea</taxon>
        <taxon>Crambidae</taxon>
        <taxon>Crambinae</taxon>
        <taxon>Diatraea</taxon>
    </lineage>
</organism>